<dbReference type="InterPro" id="IPR017853">
    <property type="entry name" value="GH"/>
</dbReference>
<feature type="region of interest" description="Disordered" evidence="1">
    <location>
        <begin position="1"/>
        <end position="26"/>
    </location>
</feature>
<evidence type="ECO:0000313" key="2">
    <source>
        <dbReference type="EMBL" id="MFJ5445221.1"/>
    </source>
</evidence>
<evidence type="ECO:0000313" key="3">
    <source>
        <dbReference type="Proteomes" id="UP001617669"/>
    </source>
</evidence>
<keyword evidence="2" id="KW-0418">Kinase</keyword>
<dbReference type="Pfam" id="PF06293">
    <property type="entry name" value="Kdo"/>
    <property type="match status" value="1"/>
</dbReference>
<proteinExistence type="predicted"/>
<dbReference type="GO" id="GO:0016301">
    <property type="term" value="F:kinase activity"/>
    <property type="evidence" value="ECO:0007669"/>
    <property type="project" value="UniProtKB-KW"/>
</dbReference>
<dbReference type="SUPFAM" id="SSF51445">
    <property type="entry name" value="(Trans)glycosidases"/>
    <property type="match status" value="1"/>
</dbReference>
<dbReference type="Proteomes" id="UP001617669">
    <property type="component" value="Unassembled WGS sequence"/>
</dbReference>
<evidence type="ECO:0000256" key="1">
    <source>
        <dbReference type="SAM" id="MobiDB-lite"/>
    </source>
</evidence>
<dbReference type="RefSeq" id="WP_400879187.1">
    <property type="nucleotide sequence ID" value="NZ_JBIWXY010000001.1"/>
</dbReference>
<dbReference type="Gene3D" id="3.20.20.80">
    <property type="entry name" value="Glycosidases"/>
    <property type="match status" value="1"/>
</dbReference>
<dbReference type="EMBL" id="JBIWXY010000001">
    <property type="protein sequence ID" value="MFJ5445221.1"/>
    <property type="molecule type" value="Genomic_DNA"/>
</dbReference>
<keyword evidence="3" id="KW-1185">Reference proteome</keyword>
<name>A0ABW8GIK6_9PROT</name>
<reference evidence="2 3" key="1">
    <citation type="submission" date="2024-11" db="EMBL/GenBank/DDBJ databases">
        <authorList>
            <person name="Kaparullina E.N."/>
            <person name="Delegan Y.A."/>
            <person name="Doronina N.V."/>
        </authorList>
    </citation>
    <scope>NUCLEOTIDE SEQUENCE [LARGE SCALE GENOMIC DNA]</scope>
    <source>
        <strain evidence="2 3">7sh_L</strain>
    </source>
</reference>
<protein>
    <submittedName>
        <fullName evidence="2">Lipopolysaccharide kinase InaA family protein</fullName>
    </submittedName>
</protein>
<accession>A0ABW8GIK6</accession>
<keyword evidence="2" id="KW-0808">Transferase</keyword>
<organism evidence="2 3">
    <name type="scientific">Methylobacillus methanolivorans</name>
    <dbReference type="NCBI Taxonomy" id="1848927"/>
    <lineage>
        <taxon>Bacteria</taxon>
        <taxon>Pseudomonadati</taxon>
        <taxon>Pseudomonadota</taxon>
        <taxon>Betaproteobacteria</taxon>
        <taxon>Nitrosomonadales</taxon>
        <taxon>Methylophilaceae</taxon>
        <taxon>Methylobacillus</taxon>
    </lineage>
</organism>
<sequence>MDIIHKTTSPQEYAQPSGPKTQSRQPSMLTWEIIRKGLAYILKGKMMLPDSHLPPAAHDVPVNFAGVGVATSSNPEVDDYVIARLDELGLRQVRLDFTYSDIGHDAARFLERLLERGFSVMLHLVQPFDAAINMESAAAQQTWHHFLQQVLAQYGNRVEMIEIGSTINRKRWAGYTPQGFLKTWEIAYREIKQHGIKLAGPNISDFEPLYNIGLLEILQERDQLPDVHTNNLFSERSTEPERFDHRILKYRQATALKFNLVKKARLLHKITADHGVQEVMSPSAFWTLPRILRLLPDGEQKQADYLARYMILCAASGALSQAFWGPLICYREGLIDDGSESYPELERITHYASVTGDIRQFRPRPSFYTMQAFIRLIPGRHYLGALRSSHGLEIHAFKDQNTMVHAVWTTNGKGAVLADHYQLNELQQAQYTSREGKELSARPGLASESPLYITWPSGRNITLKTEKGLFANLSIQRHGEEKHHHAYQDHEWRGILVASNDEEAALLSNALHPSRLPKPSKDAILRKARNAIWMIDDPRDPGRKLVVKQPVKMHVHKKLFDQFKLSKAKRSWNGTNELLRRGVDAAAPVAYFEMHGDRSLLQNYYICEFVPTDFSIRDIFAAFNNGETAYLGVTAEQIYPQLTRYLLNMHAKGVFFRDLSGGNILVTKLENGQLGFSLIDTNRAHFFNHGTPLPKRLSDLTRVCVKLPWHSRNQLVGMYLKELNQPFGWRQRLPFHLYDFKVGMKKRIGRKAIKRLFKKK</sequence>
<dbReference type="InterPro" id="IPR011009">
    <property type="entry name" value="Kinase-like_dom_sf"/>
</dbReference>
<dbReference type="SUPFAM" id="SSF56112">
    <property type="entry name" value="Protein kinase-like (PK-like)"/>
    <property type="match status" value="1"/>
</dbReference>
<comment type="caution">
    <text evidence="2">The sequence shown here is derived from an EMBL/GenBank/DDBJ whole genome shotgun (WGS) entry which is preliminary data.</text>
</comment>
<gene>
    <name evidence="2" type="ORF">ACIKP9_03165</name>
</gene>